<keyword evidence="1" id="KW-0472">Membrane</keyword>
<reference evidence="2" key="1">
    <citation type="journal article" date="2014" name="Int. J. Syst. Evol. Microbiol.">
        <title>Complete genome sequence of Corynebacterium casei LMG S-19264T (=DSM 44701T), isolated from a smear-ripened cheese.</title>
        <authorList>
            <consortium name="US DOE Joint Genome Institute (JGI-PGF)"/>
            <person name="Walter F."/>
            <person name="Albersmeier A."/>
            <person name="Kalinowski J."/>
            <person name="Ruckert C."/>
        </authorList>
    </citation>
    <scope>NUCLEOTIDE SEQUENCE</scope>
    <source>
        <strain evidence="2">JCM 4815</strain>
    </source>
</reference>
<name>A0A918QE65_9ACTN</name>
<organism evidence="2 3">
    <name type="scientific">Streptomyces poonensis</name>
    <dbReference type="NCBI Taxonomy" id="68255"/>
    <lineage>
        <taxon>Bacteria</taxon>
        <taxon>Bacillati</taxon>
        <taxon>Actinomycetota</taxon>
        <taxon>Actinomycetes</taxon>
        <taxon>Kitasatosporales</taxon>
        <taxon>Streptomycetaceae</taxon>
        <taxon>Streptomyces</taxon>
    </lineage>
</organism>
<comment type="caution">
    <text evidence="2">The sequence shown here is derived from an EMBL/GenBank/DDBJ whole genome shotgun (WGS) entry which is preliminary data.</text>
</comment>
<accession>A0A918QE65</accession>
<gene>
    <name evidence="2" type="ORF">GCM10010365_75350</name>
</gene>
<dbReference type="AlphaFoldDB" id="A0A918QE65"/>
<protein>
    <submittedName>
        <fullName evidence="2">Uncharacterized protein</fullName>
    </submittedName>
</protein>
<evidence type="ECO:0000313" key="2">
    <source>
        <dbReference type="EMBL" id="GGZ43697.1"/>
    </source>
</evidence>
<reference evidence="2" key="2">
    <citation type="submission" date="2020-09" db="EMBL/GenBank/DDBJ databases">
        <authorList>
            <person name="Sun Q."/>
            <person name="Ohkuma M."/>
        </authorList>
    </citation>
    <scope>NUCLEOTIDE SEQUENCE</scope>
    <source>
        <strain evidence="2">JCM 4815</strain>
    </source>
</reference>
<keyword evidence="3" id="KW-1185">Reference proteome</keyword>
<dbReference type="EMBL" id="BMVW01000030">
    <property type="protein sequence ID" value="GGZ43697.1"/>
    <property type="molecule type" value="Genomic_DNA"/>
</dbReference>
<evidence type="ECO:0000313" key="3">
    <source>
        <dbReference type="Proteomes" id="UP000622166"/>
    </source>
</evidence>
<proteinExistence type="predicted"/>
<feature type="transmembrane region" description="Helical" evidence="1">
    <location>
        <begin position="17"/>
        <end position="43"/>
    </location>
</feature>
<sequence>MSQPAQPAPTPGEWRKVLLPLAGGAFLVVLNETILSVAVRYVARQLARDRVVLRAGPRWRT</sequence>
<evidence type="ECO:0000256" key="1">
    <source>
        <dbReference type="SAM" id="Phobius"/>
    </source>
</evidence>
<keyword evidence="1" id="KW-1133">Transmembrane helix</keyword>
<keyword evidence="1" id="KW-0812">Transmembrane</keyword>
<dbReference type="Proteomes" id="UP000622166">
    <property type="component" value="Unassembled WGS sequence"/>
</dbReference>